<evidence type="ECO:0000256" key="3">
    <source>
        <dbReference type="ARBA" id="ARBA00022448"/>
    </source>
</evidence>
<accession>A0ABT1MVK8</accession>
<gene>
    <name evidence="10" type="ORF">NHN17_00370</name>
</gene>
<comment type="similarity">
    <text evidence="2">Belongs to the SLC41A transporter family.</text>
</comment>
<evidence type="ECO:0000256" key="1">
    <source>
        <dbReference type="ARBA" id="ARBA00004141"/>
    </source>
</evidence>
<evidence type="ECO:0000259" key="9">
    <source>
        <dbReference type="Pfam" id="PF01769"/>
    </source>
</evidence>
<proteinExistence type="inferred from homology"/>
<evidence type="ECO:0000256" key="2">
    <source>
        <dbReference type="ARBA" id="ARBA00009749"/>
    </source>
</evidence>
<dbReference type="Proteomes" id="UP001524460">
    <property type="component" value="Unassembled WGS sequence"/>
</dbReference>
<comment type="caution">
    <text evidence="10">The sequence shown here is derived from an EMBL/GenBank/DDBJ whole genome shotgun (WGS) entry which is preliminary data.</text>
</comment>
<keyword evidence="6 8" id="KW-1133">Transmembrane helix</keyword>
<evidence type="ECO:0000256" key="4">
    <source>
        <dbReference type="ARBA" id="ARBA00022692"/>
    </source>
</evidence>
<dbReference type="EMBL" id="JANEYT010000001">
    <property type="protein sequence ID" value="MCQ1056518.1"/>
    <property type="molecule type" value="Genomic_DNA"/>
</dbReference>
<reference evidence="10 11" key="1">
    <citation type="submission" date="2022-07" db="EMBL/GenBank/DDBJ databases">
        <title>Photobacterium pectinilyticum sp. nov., a marine bacterium isolated from surface seawater of Qingdao offshore.</title>
        <authorList>
            <person name="Wang X."/>
        </authorList>
    </citation>
    <scope>NUCLEOTIDE SEQUENCE [LARGE SCALE GENOMIC DNA]</scope>
    <source>
        <strain evidence="10 11">ZSDE20</strain>
    </source>
</reference>
<dbReference type="Pfam" id="PF01769">
    <property type="entry name" value="MgtE"/>
    <property type="match status" value="1"/>
</dbReference>
<feature type="transmembrane region" description="Helical" evidence="8">
    <location>
        <begin position="22"/>
        <end position="52"/>
    </location>
</feature>
<dbReference type="InterPro" id="IPR006667">
    <property type="entry name" value="SLC41_membr_dom"/>
</dbReference>
<feature type="domain" description="SLC41A/MgtE integral membrane" evidence="9">
    <location>
        <begin position="2"/>
        <end position="47"/>
    </location>
</feature>
<sequence>MNIIAAAISGTVIPFKLKPLNIYPAVAGSVILTTVTDVVVFLVFLGLGAIFLV</sequence>
<dbReference type="SUPFAM" id="SSF161093">
    <property type="entry name" value="MgtE membrane domain-like"/>
    <property type="match status" value="1"/>
</dbReference>
<keyword evidence="11" id="KW-1185">Reference proteome</keyword>
<protein>
    <recommendedName>
        <fullName evidence="9">SLC41A/MgtE integral membrane domain-containing protein</fullName>
    </recommendedName>
</protein>
<name>A0ABT1MVK8_9GAMM</name>
<organism evidence="10 11">
    <name type="scientific">Photobacterium pectinilyticum</name>
    <dbReference type="NCBI Taxonomy" id="2906793"/>
    <lineage>
        <taxon>Bacteria</taxon>
        <taxon>Pseudomonadati</taxon>
        <taxon>Pseudomonadota</taxon>
        <taxon>Gammaproteobacteria</taxon>
        <taxon>Vibrionales</taxon>
        <taxon>Vibrionaceae</taxon>
        <taxon>Photobacterium</taxon>
    </lineage>
</organism>
<keyword evidence="7 8" id="KW-0472">Membrane</keyword>
<evidence type="ECO:0000256" key="6">
    <source>
        <dbReference type="ARBA" id="ARBA00022989"/>
    </source>
</evidence>
<evidence type="ECO:0000313" key="10">
    <source>
        <dbReference type="EMBL" id="MCQ1056518.1"/>
    </source>
</evidence>
<keyword evidence="3" id="KW-0813">Transport</keyword>
<evidence type="ECO:0000313" key="11">
    <source>
        <dbReference type="Proteomes" id="UP001524460"/>
    </source>
</evidence>
<evidence type="ECO:0000256" key="8">
    <source>
        <dbReference type="SAM" id="Phobius"/>
    </source>
</evidence>
<dbReference type="InterPro" id="IPR036739">
    <property type="entry name" value="SLC41_membr_dom_sf"/>
</dbReference>
<keyword evidence="4 8" id="KW-0812">Transmembrane</keyword>
<evidence type="ECO:0000256" key="5">
    <source>
        <dbReference type="ARBA" id="ARBA00022842"/>
    </source>
</evidence>
<comment type="subcellular location">
    <subcellularLocation>
        <location evidence="1">Membrane</location>
        <topology evidence="1">Multi-pass membrane protein</topology>
    </subcellularLocation>
</comment>
<keyword evidence="5" id="KW-0460">Magnesium</keyword>
<dbReference type="Gene3D" id="1.10.357.20">
    <property type="entry name" value="SLC41 divalent cation transporters, integral membrane domain"/>
    <property type="match status" value="1"/>
</dbReference>
<evidence type="ECO:0000256" key="7">
    <source>
        <dbReference type="ARBA" id="ARBA00023136"/>
    </source>
</evidence>